<comment type="caution">
    <text evidence="4">The sequence shown here is derived from an EMBL/GenBank/DDBJ whole genome shotgun (WGS) entry which is preliminary data.</text>
</comment>
<dbReference type="GO" id="GO:0019867">
    <property type="term" value="C:outer membrane"/>
    <property type="evidence" value="ECO:0007669"/>
    <property type="project" value="InterPro"/>
</dbReference>
<dbReference type="PANTHER" id="PTHR35037">
    <property type="entry name" value="C-TERMINAL REGION OF AIDA-LIKE PROTEIN"/>
    <property type="match status" value="1"/>
</dbReference>
<dbReference type="STRING" id="1184151.AW736_01275"/>
<feature type="signal peptide" evidence="2">
    <location>
        <begin position="1"/>
        <end position="34"/>
    </location>
</feature>
<keyword evidence="1 2" id="KW-0732">Signal</keyword>
<evidence type="ECO:0000256" key="1">
    <source>
        <dbReference type="ARBA" id="ARBA00022729"/>
    </source>
</evidence>
<sequence>MKTGFHIQGINKNKPAARLLLASAIALACLPASADDKAWLGVDGNYWGNPANWNGGLPAATDNAYLDNPASAVVGANASAGNVYVGNTGTGWLAVGGDNGATLTVSGSVVLGNAGSGHGTLLLARSGNLVTNAIVAGQGTSVLLGDGGFVTALSNNDNFFNGISDVLVTATHANIGGSNSGLTFNTSGFSITATSNFSFTSAGAKTSRGLAKTGLGTLTLAGAVNLAGGRIDIAGGAVMLGGSLTATHAQNLIGFDTNQSGTLHVAGGGGVYFGGALIGDRAGANGAVIVESGGGYYATGATVIGNTAGTGNVLVKSGATFSSSRNFVGGGESAGTGVGVVTVESGGVFATLNRLDVGTRGAGTITLRDGATLKASSIALARVSGTALLEITGTKGALVTGTSGSGGIAIDSPAAGTGSAIVRFAHSDSDYVFGSRLTNNVRLEHTGPGVTKLTGANSHTAGTVISAGTLQVGNNTTSGALAGDVLNNATLAVYRSNDYDFAANISGTGVLVKKGNAKLTLTGTNTYTGGNIVEAGTLAGTLDKIRGDVTLTSTGATLEINVASGSGTLASSVTGQGNFSKAGDGFLLLGSAVNYTGDTTVAAGTLKGRIGAGVLDVAAGATYVVADGGQDATLANLTGSGTVNLNNASLVFGVASGTQTYSFTGQLAGGRDLRKSGAGLLDLGSHSLASAFSGTTFVEGGTLKFDSVAQITGGLILGSAGAVGLIEQTSGALTQPLALTGQGGGISVSSGTQTFAEAVNGTGDFAKGGGGTLDVRGAAMNQSGGTRVLGGTLLGDADVIKGDITLANGATVEFEQNTAGTVAGLVTGSGHLVMNGTGELTLANNANNYTGDTTVNSGTLKGTVGVGTLAVAAGAAYKVADGVTEATLANITGDGVVDLNAASLRLVAAAGVTSTFSYNNLVGSNPAARLVKTGAGRIVLGTAVALGGGAAVEDGVLEIDSLSKINAPVALGTDSTYGLIGYTDTGDAWTHAVTLNGRGGGFTVDAASGTVTLAATATIGGAGDFYKSGSGALDITAAAMNNTGGTRVLGGTLIGDTATIKGDADIAAGATLRFRQMSTGTFAGTITGAGALHKTGAGALVLGSALNSYGNTIIDEGVLTGAIGAGTLTVNTSGTYRVTDGVTEFELEGIAGAGTVDLNAANLTFNVASGTAQFSFTGSLAGGNRFIKAGAGTLELLSSVALAQGASIRDGVVRLADQSFINAPVELGSASSYGLIEYTNEGAAWTRGLALAGQGGGFSVEEGKTIVLAAATTIGGAGDFRKAGAGTLDLTAATMNGTGVVLVSGGTLRGGTATIKNDASVGAGAVIEFFENGSAAHAHAISGAGALAKSGTGALTLTGANTHAGGNRVLAGELIGGVASLPGDAVVESGARIIIDQAGDAAYAGNVSGAGVFVWRGAGALTLGGTHAHTGGSVFESGTVIGGADNLRGSIANDAVVIYAQHSDTSTFDDMITGAGSFAKTGAGELVVAASAVVSQANVVIAEGSLRLLGDITAGTFGNGGVLRVGHPAGGGARSHVTIHGDYTAADGAVAWFGLVGDGGAVTADTLRITGAADGRTEVRFDYAGALPAGETLPADIVVVEGGGAAGSFFQNKNNGVRLDDGGYVVWQQNADPGTGGHWVNAVAPEVSALGGMDAASILIGKASLDSLGRRLTVARAVAPRPGPVLWLSGLYRRDEIGGSIYDWAKADTGGVQVGADWTFGGDGRALTLGVFYDYAKTDMDLKDSASSSTTEGHGAGVYGTFKTGPWHVNAIVRGSREDYSVTVPGVGGMDTDGDSLAGSIEIGYEVPIEYGWTAEPQAQFTYQRHGIGDTADPYGRAIRIDSAASAELRAGVRFWREYTWRRDLVIRPYGRASYLYDFKGRSRIEIFDTTFRNNIGAGGGLIDGGAEMQLGRGFAINAELSWYFGGKVTGCGGNAGLSYAW</sequence>
<dbReference type="PROSITE" id="PS51257">
    <property type="entry name" value="PROKAR_LIPOPROTEIN"/>
    <property type="match status" value="1"/>
</dbReference>
<dbReference type="Pfam" id="PF12951">
    <property type="entry name" value="PATR"/>
    <property type="match status" value="13"/>
</dbReference>
<dbReference type="SMART" id="SM00869">
    <property type="entry name" value="Autotransporter"/>
    <property type="match status" value="1"/>
</dbReference>
<accession>A0A178IPJ3</accession>
<dbReference type="PROSITE" id="PS51208">
    <property type="entry name" value="AUTOTRANSPORTER"/>
    <property type="match status" value="1"/>
</dbReference>
<proteinExistence type="predicted"/>
<keyword evidence="5" id="KW-1185">Reference proteome</keyword>
<name>A0A178IPJ3_9BACT</name>
<dbReference type="Proteomes" id="UP000078486">
    <property type="component" value="Unassembled WGS sequence"/>
</dbReference>
<reference evidence="4 5" key="1">
    <citation type="submission" date="2016-01" db="EMBL/GenBank/DDBJ databases">
        <title>High potential of lignocellulose degradation of a new Verrucomicrobia species.</title>
        <authorList>
            <person name="Wang Y."/>
            <person name="Shi Y."/>
            <person name="Qiu Z."/>
            <person name="Liu S."/>
            <person name="Yang H."/>
        </authorList>
    </citation>
    <scope>NUCLEOTIDE SEQUENCE [LARGE SCALE GENOMIC DNA]</scope>
    <source>
        <strain evidence="4 5">TSB47</strain>
    </source>
</reference>
<dbReference type="SUPFAM" id="SSF51126">
    <property type="entry name" value="Pectin lyase-like"/>
    <property type="match status" value="4"/>
</dbReference>
<dbReference type="InterPro" id="IPR006315">
    <property type="entry name" value="OM_autotransptr_brl_dom"/>
</dbReference>
<dbReference type="NCBIfam" id="TIGR01414">
    <property type="entry name" value="autotrans_barl"/>
    <property type="match status" value="1"/>
</dbReference>
<dbReference type="Gene3D" id="2.40.128.130">
    <property type="entry name" value="Autotransporter beta-domain"/>
    <property type="match status" value="1"/>
</dbReference>
<dbReference type="SUPFAM" id="SSF103515">
    <property type="entry name" value="Autotransporter"/>
    <property type="match status" value="1"/>
</dbReference>
<dbReference type="InterPro" id="IPR011050">
    <property type="entry name" value="Pectin_lyase_fold/virulence"/>
</dbReference>
<dbReference type="InterPro" id="IPR036709">
    <property type="entry name" value="Autotransporte_beta_dom_sf"/>
</dbReference>
<organism evidence="4 5">
    <name type="scientific">Termitidicoccus mucosus</name>
    <dbReference type="NCBI Taxonomy" id="1184151"/>
    <lineage>
        <taxon>Bacteria</taxon>
        <taxon>Pseudomonadati</taxon>
        <taxon>Verrucomicrobiota</taxon>
        <taxon>Opitutia</taxon>
        <taxon>Opitutales</taxon>
        <taxon>Opitutaceae</taxon>
        <taxon>Termitidicoccus</taxon>
    </lineage>
</organism>
<dbReference type="InterPro" id="IPR005546">
    <property type="entry name" value="Autotransporte_beta"/>
</dbReference>
<evidence type="ECO:0000259" key="3">
    <source>
        <dbReference type="PROSITE" id="PS51208"/>
    </source>
</evidence>
<evidence type="ECO:0000313" key="5">
    <source>
        <dbReference type="Proteomes" id="UP000078486"/>
    </source>
</evidence>
<evidence type="ECO:0000313" key="4">
    <source>
        <dbReference type="EMBL" id="OAM91793.1"/>
    </source>
</evidence>
<dbReference type="RefSeq" id="WP_068768472.1">
    <property type="nucleotide sequence ID" value="NZ_CP109796.1"/>
</dbReference>
<feature type="chain" id="PRO_5008089317" description="Autotransporter domain-containing protein" evidence="2">
    <location>
        <begin position="35"/>
        <end position="1942"/>
    </location>
</feature>
<dbReference type="EMBL" id="LRRQ01000014">
    <property type="protein sequence ID" value="OAM91793.1"/>
    <property type="molecule type" value="Genomic_DNA"/>
</dbReference>
<dbReference type="InterPro" id="IPR012332">
    <property type="entry name" value="Autotransporter_pectin_lyase_C"/>
</dbReference>
<dbReference type="Gene3D" id="2.160.20.20">
    <property type="match status" value="2"/>
</dbReference>
<feature type="domain" description="Autotransporter" evidence="3">
    <location>
        <begin position="1679"/>
        <end position="1942"/>
    </location>
</feature>
<protein>
    <recommendedName>
        <fullName evidence="3">Autotransporter domain-containing protein</fullName>
    </recommendedName>
</protein>
<dbReference type="InterPro" id="IPR051551">
    <property type="entry name" value="Autotransporter_adhesion"/>
</dbReference>
<dbReference type="NCBIfam" id="TIGR02601">
    <property type="entry name" value="autotrns_rpt"/>
    <property type="match status" value="5"/>
</dbReference>
<dbReference type="OrthoDB" id="200454at2"/>
<dbReference type="InterPro" id="IPR013425">
    <property type="entry name" value="Autotrns_rpt"/>
</dbReference>
<dbReference type="PANTHER" id="PTHR35037:SF3">
    <property type="entry name" value="C-TERMINAL REGION OF AIDA-LIKE PROTEIN"/>
    <property type="match status" value="1"/>
</dbReference>
<evidence type="ECO:0000256" key="2">
    <source>
        <dbReference type="SAM" id="SignalP"/>
    </source>
</evidence>
<gene>
    <name evidence="4" type="ORF">AW736_01275</name>
</gene>